<dbReference type="Gene3D" id="3.10.180.10">
    <property type="entry name" value="2,3-Dihydroxybiphenyl 1,2-Dioxygenase, domain 1"/>
    <property type="match status" value="1"/>
</dbReference>
<dbReference type="InterPro" id="IPR004360">
    <property type="entry name" value="Glyas_Fos-R_dOase_dom"/>
</dbReference>
<comment type="caution">
    <text evidence="2">The sequence shown here is derived from an EMBL/GenBank/DDBJ whole genome shotgun (WGS) entry which is preliminary data.</text>
</comment>
<accession>A0A542T0F9</accession>
<feature type="domain" description="VOC" evidence="1">
    <location>
        <begin position="23"/>
        <end position="128"/>
    </location>
</feature>
<dbReference type="AlphaFoldDB" id="A0A542T0F9"/>
<keyword evidence="3" id="KW-1185">Reference proteome</keyword>
<dbReference type="PROSITE" id="PS51819">
    <property type="entry name" value="VOC"/>
    <property type="match status" value="1"/>
</dbReference>
<dbReference type="InterPro" id="IPR037523">
    <property type="entry name" value="VOC_core"/>
</dbReference>
<dbReference type="Pfam" id="PF00903">
    <property type="entry name" value="Glyoxalase"/>
    <property type="match status" value="1"/>
</dbReference>
<gene>
    <name evidence="2" type="ORF">FB563_7527</name>
</gene>
<dbReference type="STRING" id="164348.BFF78_06930"/>
<dbReference type="EMBL" id="VFNX01000003">
    <property type="protein sequence ID" value="TQK80346.1"/>
    <property type="molecule type" value="Genomic_DNA"/>
</dbReference>
<sequence length="133" mass="14923">MQRLAGAVLARPRPSLYPPRVINGAHVVLYSRDAEADRVFLRDTLGWTHADAGHGWLIFRAPPAEVACHPTDGEPAHELMLMCDDLDATRRELAERGVEFTRQVEEARWGRVTALRLPGGGELVLYEPRHPRP</sequence>
<evidence type="ECO:0000313" key="3">
    <source>
        <dbReference type="Proteomes" id="UP000318103"/>
    </source>
</evidence>
<evidence type="ECO:0000259" key="1">
    <source>
        <dbReference type="PROSITE" id="PS51819"/>
    </source>
</evidence>
<dbReference type="SUPFAM" id="SSF54593">
    <property type="entry name" value="Glyoxalase/Bleomycin resistance protein/Dihydroxybiphenyl dioxygenase"/>
    <property type="match status" value="1"/>
</dbReference>
<evidence type="ECO:0000313" key="2">
    <source>
        <dbReference type="EMBL" id="TQK80346.1"/>
    </source>
</evidence>
<reference evidence="2 3" key="1">
    <citation type="submission" date="2019-06" db="EMBL/GenBank/DDBJ databases">
        <title>Sequencing the genomes of 1000 actinobacteria strains.</title>
        <authorList>
            <person name="Klenk H.-P."/>
        </authorList>
    </citation>
    <scope>NUCLEOTIDE SEQUENCE [LARGE SCALE GENOMIC DNA]</scope>
    <source>
        <strain evidence="2 3">DSM 41929</strain>
    </source>
</reference>
<dbReference type="Proteomes" id="UP000318103">
    <property type="component" value="Unassembled WGS sequence"/>
</dbReference>
<name>A0A542T0F9_9ACTN</name>
<protein>
    <recommendedName>
        <fullName evidence="1">VOC domain-containing protein</fullName>
    </recommendedName>
</protein>
<organism evidence="2 3">
    <name type="scientific">Streptomyces puniciscabiei</name>
    <dbReference type="NCBI Taxonomy" id="164348"/>
    <lineage>
        <taxon>Bacteria</taxon>
        <taxon>Bacillati</taxon>
        <taxon>Actinomycetota</taxon>
        <taxon>Actinomycetes</taxon>
        <taxon>Kitasatosporales</taxon>
        <taxon>Streptomycetaceae</taxon>
        <taxon>Streptomyces</taxon>
    </lineage>
</organism>
<proteinExistence type="predicted"/>
<dbReference type="InterPro" id="IPR029068">
    <property type="entry name" value="Glyas_Bleomycin-R_OHBP_Dase"/>
</dbReference>